<dbReference type="SUPFAM" id="SSF51905">
    <property type="entry name" value="FAD/NAD(P)-binding domain"/>
    <property type="match status" value="1"/>
</dbReference>
<organism evidence="1 2">
    <name type="scientific">Gloeobacter violaceus (strain ATCC 29082 / PCC 7421)</name>
    <dbReference type="NCBI Taxonomy" id="251221"/>
    <lineage>
        <taxon>Bacteria</taxon>
        <taxon>Bacillati</taxon>
        <taxon>Cyanobacteriota</taxon>
        <taxon>Cyanophyceae</taxon>
        <taxon>Gloeobacterales</taxon>
        <taxon>Gloeobacteraceae</taxon>
        <taxon>Gloeobacter</taxon>
    </lineage>
</organism>
<dbReference type="Gene3D" id="3.50.50.60">
    <property type="entry name" value="FAD/NAD(P)-binding domain"/>
    <property type="match status" value="1"/>
</dbReference>
<dbReference type="EnsemblBacteria" id="BAC91539">
    <property type="protein sequence ID" value="BAC91539"/>
    <property type="gene ID" value="BAC91539"/>
</dbReference>
<dbReference type="InterPro" id="IPR036188">
    <property type="entry name" value="FAD/NAD-bd_sf"/>
</dbReference>
<proteinExistence type="predicted"/>
<keyword evidence="2" id="KW-1185">Reference proteome</keyword>
<accession>Q7NFC8</accession>
<dbReference type="eggNOG" id="COG0654">
    <property type="taxonomic scope" value="Bacteria"/>
</dbReference>
<dbReference type="AlphaFoldDB" id="Q7NFC8"/>
<dbReference type="InParanoid" id="Q7NFC8"/>
<evidence type="ECO:0000313" key="2">
    <source>
        <dbReference type="Proteomes" id="UP000000557"/>
    </source>
</evidence>
<dbReference type="Proteomes" id="UP000000557">
    <property type="component" value="Chromosome"/>
</dbReference>
<evidence type="ECO:0000313" key="1">
    <source>
        <dbReference type="EMBL" id="BAC91539.1"/>
    </source>
</evidence>
<sequence length="669" mass="75109">MEQLLYLEVPAPTAKVREWLQVTFRPAFGTPSPTPDGFRLSYEDAEWVCFVWELQRTTYLKVFRWSDKPSAAEAGWVSDLKTRLEAAFPLAYPELPTIDLGGQSIFEALRPYYPLTVHYFETRMENGEYALKKAYWWEKRWREGAAGRLAAPEPVIFKSRPANPPPITYDLIYCGAALGIIHAAAMARLGWRVAVIERGPFGGMNREWNISRSELESLVELGLFGREQVEGLILNEYYDGLNKFYDGNVPPRAKGKLLHTPTVLNVALDAEKLLHLCGEQVRAHGGDIFDCTEFDRIHVWEEGLVVEAHQLGTGERLRLGGRLCIDAMGSASPIALQLTGGRAFDSVCPTVGAVVSGFKPGVWDLKLGDVLCSHGDISRGRQLIWELFPGKGDEMAIYLFYYHQIHPDNPGSLLDLYEDFFAILPEYKRCDLGALELKKATFGYIPAGSALETHERRVAFDRLLTIGDAASLQSPLVFTGFGSLVRNLPRLCELLHTALQHDLLAAADLDCVRASQSNIAVTWLFSRAMMVPTGRRLSPERINAILNIYFDILADSPPGLVDAFLKDRLGWIEFTNLALRAAFKNPRILTWAVDVVGTETLVNWLPAYGRFAFDSLQSAVLGGWLPEVVRSARHRLEKTNPRLWYRLLAWSYRLTYGIGRPARTGFVLS</sequence>
<dbReference type="STRING" id="251221.gene:10761113"/>
<reference evidence="1 2" key="1">
    <citation type="journal article" date="2003" name="DNA Res.">
        <title>Complete genome structure of Gloeobacter violaceus PCC 7421, a cyanobacterium that lacks thylakoids.</title>
        <authorList>
            <person name="Nakamura Y."/>
            <person name="Kaneko T."/>
            <person name="Sato S."/>
            <person name="Mimuro M."/>
            <person name="Miyashita H."/>
            <person name="Tsuchiya T."/>
            <person name="Sasamoto S."/>
            <person name="Watanabe A."/>
            <person name="Kawashima K."/>
            <person name="Kishida Y."/>
            <person name="Kiyokawa C."/>
            <person name="Kohara M."/>
            <person name="Matsumoto M."/>
            <person name="Matsuno A."/>
            <person name="Nakazaki N."/>
            <person name="Shimpo S."/>
            <person name="Takeuchi C."/>
            <person name="Yamada M."/>
            <person name="Tabata S."/>
        </authorList>
    </citation>
    <scope>NUCLEOTIDE SEQUENCE [LARGE SCALE GENOMIC DNA]</scope>
    <source>
        <strain evidence="2">ATCC 29082 / PCC 7421</strain>
    </source>
</reference>
<dbReference type="KEGG" id="gvi:gll3598"/>
<dbReference type="OrthoDB" id="418423at2"/>
<dbReference type="RefSeq" id="WP_011143587.1">
    <property type="nucleotide sequence ID" value="NC_005125.1"/>
</dbReference>
<protein>
    <submittedName>
        <fullName evidence="1">Gll3598 protein</fullName>
    </submittedName>
</protein>
<dbReference type="PhylomeDB" id="Q7NFC8"/>
<dbReference type="HOGENOM" id="CLU_025669_0_0_3"/>
<gene>
    <name evidence="1" type="ordered locus">gll3598</name>
</gene>
<dbReference type="PATRIC" id="fig|251221.4.peg.3632"/>
<name>Q7NFC8_GLOVI</name>
<dbReference type="PANTHER" id="PTHR32098">
    <property type="entry name" value="LYCOPENE BETA/EPSILON CYCLASE PROTEIN"/>
    <property type="match status" value="1"/>
</dbReference>
<dbReference type="EMBL" id="BA000045">
    <property type="protein sequence ID" value="BAC91539.1"/>
    <property type="molecule type" value="Genomic_DNA"/>
</dbReference>
<dbReference type="PANTHER" id="PTHR32098:SF5">
    <property type="entry name" value="LYCOPENE BETA_EPSILON CYCLASE PROTEIN"/>
    <property type="match status" value="1"/>
</dbReference>
<reference evidence="1 2" key="2">
    <citation type="journal article" date="2003" name="DNA Res.">
        <title>Complete genome structure of Gloeobacter violaceus PCC 7421, a cyanobacterium that lacks thylakoids (supplement).</title>
        <authorList>
            <person name="Nakamura Y."/>
            <person name="Kaneko T."/>
            <person name="Sato S."/>
            <person name="Mimuro M."/>
            <person name="Miyashita H."/>
            <person name="Tsuchiya T."/>
            <person name="Sasamoto S."/>
            <person name="Watanabe A."/>
            <person name="Kawashima K."/>
            <person name="Kishida Y."/>
            <person name="Kiyokawa C."/>
            <person name="Kohara M."/>
            <person name="Matsumoto M."/>
            <person name="Matsuno A."/>
            <person name="Nakazaki N."/>
            <person name="Shimpo S."/>
            <person name="Takeuchi C."/>
            <person name="Yamada M."/>
            <person name="Tabata S."/>
        </authorList>
    </citation>
    <scope>NUCLEOTIDE SEQUENCE [LARGE SCALE GENOMIC DNA]</scope>
    <source>
        <strain evidence="2">ATCC 29082 / PCC 7421</strain>
    </source>
</reference>